<dbReference type="PANTHER" id="PTHR48267">
    <property type="entry name" value="CUPREDOXIN SUPERFAMILY PROTEIN"/>
    <property type="match status" value="1"/>
</dbReference>
<dbReference type="EMBL" id="UOGK01000471">
    <property type="protein sequence ID" value="VAX40940.1"/>
    <property type="molecule type" value="Genomic_DNA"/>
</dbReference>
<feature type="domain" description="Plastocyanin-like" evidence="2">
    <location>
        <begin position="252"/>
        <end position="360"/>
    </location>
</feature>
<dbReference type="Pfam" id="PF07731">
    <property type="entry name" value="Cu-oxidase_2"/>
    <property type="match status" value="1"/>
</dbReference>
<dbReference type="InterPro" id="IPR011706">
    <property type="entry name" value="Cu-oxidase_C"/>
</dbReference>
<dbReference type="CDD" id="cd13868">
    <property type="entry name" value="CuRO_2_CotA_like"/>
    <property type="match status" value="1"/>
</dbReference>
<gene>
    <name evidence="3" type="ORF">MNBD_PLANCTO03-791</name>
</gene>
<protein>
    <submittedName>
        <fullName evidence="3">Multicopper oxidase</fullName>
    </submittedName>
</protein>
<name>A0A3B1DZ52_9ZZZZ</name>
<dbReference type="InterPro" id="IPR045087">
    <property type="entry name" value="Cu-oxidase_fam"/>
</dbReference>
<dbReference type="SUPFAM" id="SSF49503">
    <property type="entry name" value="Cupredoxins"/>
    <property type="match status" value="3"/>
</dbReference>
<dbReference type="InterPro" id="IPR008972">
    <property type="entry name" value="Cupredoxin"/>
</dbReference>
<dbReference type="PROSITE" id="PS00018">
    <property type="entry name" value="EF_HAND_1"/>
    <property type="match status" value="1"/>
</dbReference>
<accession>A0A3B1DZ52</accession>
<dbReference type="Pfam" id="PF00394">
    <property type="entry name" value="Cu-oxidase"/>
    <property type="match status" value="1"/>
</dbReference>
<dbReference type="GO" id="GO:0016491">
    <property type="term" value="F:oxidoreductase activity"/>
    <property type="evidence" value="ECO:0007669"/>
    <property type="project" value="InterPro"/>
</dbReference>
<dbReference type="AlphaFoldDB" id="A0A3B1DZ52"/>
<evidence type="ECO:0000313" key="3">
    <source>
        <dbReference type="EMBL" id="VAX40940.1"/>
    </source>
</evidence>
<proteinExistence type="predicted"/>
<feature type="non-terminal residue" evidence="3">
    <location>
        <position position="1"/>
    </location>
</feature>
<dbReference type="NCBIfam" id="NF041540">
    <property type="entry name" value="dockerin_GC"/>
    <property type="match status" value="1"/>
</dbReference>
<dbReference type="InterPro" id="IPR001117">
    <property type="entry name" value="Cu-oxidase_2nd"/>
</dbReference>
<evidence type="ECO:0000259" key="1">
    <source>
        <dbReference type="Pfam" id="PF00394"/>
    </source>
</evidence>
<dbReference type="InterPro" id="IPR018247">
    <property type="entry name" value="EF_Hand_1_Ca_BS"/>
</dbReference>
<feature type="domain" description="Plastocyanin-like" evidence="1">
    <location>
        <begin position="86"/>
        <end position="164"/>
    </location>
</feature>
<reference evidence="3" key="1">
    <citation type="submission" date="2018-06" db="EMBL/GenBank/DDBJ databases">
        <authorList>
            <person name="Zhirakovskaya E."/>
        </authorList>
    </citation>
    <scope>NUCLEOTIDE SEQUENCE</scope>
</reference>
<dbReference type="InterPro" id="IPR053783">
    <property type="entry name" value="Dockerin_dom_GC-type"/>
</dbReference>
<dbReference type="PANTHER" id="PTHR48267:SF1">
    <property type="entry name" value="BILIRUBIN OXIDASE"/>
    <property type="match status" value="1"/>
</dbReference>
<dbReference type="GO" id="GO:0005507">
    <property type="term" value="F:copper ion binding"/>
    <property type="evidence" value="ECO:0007669"/>
    <property type="project" value="InterPro"/>
</dbReference>
<organism evidence="3">
    <name type="scientific">hydrothermal vent metagenome</name>
    <dbReference type="NCBI Taxonomy" id="652676"/>
    <lineage>
        <taxon>unclassified sequences</taxon>
        <taxon>metagenomes</taxon>
        <taxon>ecological metagenomes</taxon>
    </lineage>
</organism>
<dbReference type="Gene3D" id="2.60.40.420">
    <property type="entry name" value="Cupredoxins - blue copper proteins"/>
    <property type="match status" value="3"/>
</dbReference>
<sequence length="415" mass="45931">GEFVEYVYPNNQQAATLWYSDHAMGITRLNVSMGLAGFYLVRDAVESALDLPKDTYEIPLAIQDRIFDRATGQFVYPDLWQDASFGDTILVNGKVWPSLDVDQGKYRFRLLNGSTSRTYTLSLSNNDPITVIGTEGGLLTAPVVVGEITITPGERMDIVIDFAGYAPGTEIILTNSAPAPFPGEPGIGVVPDVMQFIVTANPGHTNPLPATLREVPPLDPADAVVVRPFELQQFTDLCAGSVWLINGLGWETITESPDLGTIEVWEFINRSAISHPMHIHMVMSQVVNRQAFEVIDGEIVPIGDPILPLPEEQGWQDTIQCPPGQITRVIQKFEDYTGKFPYHSNTLELMDHEMMRQFKIYCPADFNKDDIDNTLDVLAFLNAWATGDPRGDFNHDGEINTLDVLAFLNAWVAGC</sequence>
<evidence type="ECO:0000259" key="2">
    <source>
        <dbReference type="Pfam" id="PF07731"/>
    </source>
</evidence>